<dbReference type="SMART" id="SM00875">
    <property type="entry name" value="BACK"/>
    <property type="match status" value="1"/>
</dbReference>
<dbReference type="InterPro" id="IPR015915">
    <property type="entry name" value="Kelch-typ_b-propeller"/>
</dbReference>
<dbReference type="KEGG" id="hro:HELRODRAFT_75143"/>
<reference evidence="4 6" key="2">
    <citation type="journal article" date="2013" name="Nature">
        <title>Insights into bilaterian evolution from three spiralian genomes.</title>
        <authorList>
            <person name="Simakov O."/>
            <person name="Marletaz F."/>
            <person name="Cho S.J."/>
            <person name="Edsinger-Gonzales E."/>
            <person name="Havlak P."/>
            <person name="Hellsten U."/>
            <person name="Kuo D.H."/>
            <person name="Larsson T."/>
            <person name="Lv J."/>
            <person name="Arendt D."/>
            <person name="Savage R."/>
            <person name="Osoegawa K."/>
            <person name="de Jong P."/>
            <person name="Grimwood J."/>
            <person name="Chapman J.A."/>
            <person name="Shapiro H."/>
            <person name="Aerts A."/>
            <person name="Otillar R.P."/>
            <person name="Terry A.Y."/>
            <person name="Boore J.L."/>
            <person name="Grigoriev I.V."/>
            <person name="Lindberg D.R."/>
            <person name="Seaver E.C."/>
            <person name="Weisblat D.A."/>
            <person name="Putnam N.H."/>
            <person name="Rokhsar D.S."/>
        </authorList>
    </citation>
    <scope>NUCLEOTIDE SEQUENCE</scope>
</reference>
<evidence type="ECO:0000256" key="1">
    <source>
        <dbReference type="ARBA" id="ARBA00022441"/>
    </source>
</evidence>
<dbReference type="eggNOG" id="KOG4441">
    <property type="taxonomic scope" value="Eukaryota"/>
</dbReference>
<dbReference type="InterPro" id="IPR011705">
    <property type="entry name" value="BACK"/>
</dbReference>
<dbReference type="SMART" id="SM00225">
    <property type="entry name" value="BTB"/>
    <property type="match status" value="1"/>
</dbReference>
<dbReference type="Pfam" id="PF00651">
    <property type="entry name" value="BTB"/>
    <property type="match status" value="1"/>
</dbReference>
<dbReference type="CTD" id="20215111"/>
<reference evidence="6" key="1">
    <citation type="submission" date="2012-12" db="EMBL/GenBank/DDBJ databases">
        <authorList>
            <person name="Hellsten U."/>
            <person name="Grimwood J."/>
            <person name="Chapman J.A."/>
            <person name="Shapiro H."/>
            <person name="Aerts A."/>
            <person name="Otillar R.P."/>
            <person name="Terry A.Y."/>
            <person name="Boore J.L."/>
            <person name="Simakov O."/>
            <person name="Marletaz F."/>
            <person name="Cho S.-J."/>
            <person name="Edsinger-Gonzales E."/>
            <person name="Havlak P."/>
            <person name="Kuo D.-H."/>
            <person name="Larsson T."/>
            <person name="Lv J."/>
            <person name="Arendt D."/>
            <person name="Savage R."/>
            <person name="Osoegawa K."/>
            <person name="de Jong P."/>
            <person name="Lindberg D.R."/>
            <person name="Seaver E.C."/>
            <person name="Weisblat D.A."/>
            <person name="Putnam N.H."/>
            <person name="Grigoriev I.V."/>
            <person name="Rokhsar D.S."/>
        </authorList>
    </citation>
    <scope>NUCLEOTIDE SEQUENCE</scope>
</reference>
<proteinExistence type="predicted"/>
<reference evidence="5" key="3">
    <citation type="submission" date="2015-06" db="UniProtKB">
        <authorList>
            <consortium name="EnsemblMetazoa"/>
        </authorList>
    </citation>
    <scope>IDENTIFICATION</scope>
</reference>
<dbReference type="FunFam" id="2.120.10.80:FF:000017">
    <property type="entry name" value="kelch-like protein 1 isoform X2"/>
    <property type="match status" value="1"/>
</dbReference>
<feature type="domain" description="BTB" evidence="3">
    <location>
        <begin position="32"/>
        <end position="99"/>
    </location>
</feature>
<accession>T1G213</accession>
<dbReference type="SUPFAM" id="SSF54695">
    <property type="entry name" value="POZ domain"/>
    <property type="match status" value="1"/>
</dbReference>
<dbReference type="GeneID" id="20215111"/>
<dbReference type="OMA" id="LKIRWKW"/>
<dbReference type="STRING" id="6412.T1G213"/>
<dbReference type="EMBL" id="KB096134">
    <property type="protein sequence ID" value="ESO08187.1"/>
    <property type="molecule type" value="Genomic_DNA"/>
</dbReference>
<dbReference type="SMART" id="SM00612">
    <property type="entry name" value="Kelch"/>
    <property type="match status" value="6"/>
</dbReference>
<dbReference type="Proteomes" id="UP000015101">
    <property type="component" value="Unassembled WGS sequence"/>
</dbReference>
<dbReference type="FunFam" id="1.25.40.420:FF:000001">
    <property type="entry name" value="Kelch-like family member 12"/>
    <property type="match status" value="1"/>
</dbReference>
<dbReference type="PIRSF" id="PIRSF037037">
    <property type="entry name" value="Kelch-like_protein_gigaxonin"/>
    <property type="match status" value="1"/>
</dbReference>
<dbReference type="SUPFAM" id="SSF117281">
    <property type="entry name" value="Kelch motif"/>
    <property type="match status" value="2"/>
</dbReference>
<dbReference type="CDD" id="cd18234">
    <property type="entry name" value="BTB_POZ_KLHL1-like"/>
    <property type="match status" value="1"/>
</dbReference>
<protein>
    <recommendedName>
        <fullName evidence="3">BTB domain-containing protein</fullName>
    </recommendedName>
</protein>
<evidence type="ECO:0000256" key="2">
    <source>
        <dbReference type="ARBA" id="ARBA00022737"/>
    </source>
</evidence>
<dbReference type="Pfam" id="PF07707">
    <property type="entry name" value="BACK"/>
    <property type="match status" value="1"/>
</dbReference>
<dbReference type="PANTHER" id="PTHR45632:SF3">
    <property type="entry name" value="KELCH-LIKE PROTEIN 32"/>
    <property type="match status" value="1"/>
</dbReference>
<evidence type="ECO:0000313" key="4">
    <source>
        <dbReference type="EMBL" id="ESO08187.1"/>
    </source>
</evidence>
<dbReference type="EnsemblMetazoa" id="HelroT75143">
    <property type="protein sequence ID" value="HelroP75143"/>
    <property type="gene ID" value="HelroG75143"/>
</dbReference>
<dbReference type="EMBL" id="AMQM01003429">
    <property type="status" value="NOT_ANNOTATED_CDS"/>
    <property type="molecule type" value="Genomic_DNA"/>
</dbReference>
<dbReference type="InterPro" id="IPR006652">
    <property type="entry name" value="Kelch_1"/>
</dbReference>
<evidence type="ECO:0000313" key="6">
    <source>
        <dbReference type="Proteomes" id="UP000015101"/>
    </source>
</evidence>
<gene>
    <name evidence="5" type="primary">20215111</name>
    <name evidence="4" type="ORF">HELRODRAFT_75143</name>
</gene>
<dbReference type="PANTHER" id="PTHR45632">
    <property type="entry name" value="LD33804P"/>
    <property type="match status" value="1"/>
</dbReference>
<keyword evidence="1" id="KW-0880">Kelch repeat</keyword>
<dbReference type="PROSITE" id="PS50097">
    <property type="entry name" value="BTB"/>
    <property type="match status" value="1"/>
</dbReference>
<dbReference type="RefSeq" id="XP_009013976.1">
    <property type="nucleotide sequence ID" value="XM_009015728.1"/>
</dbReference>
<dbReference type="InterPro" id="IPR000210">
    <property type="entry name" value="BTB/POZ_dom"/>
</dbReference>
<dbReference type="Gene3D" id="3.30.710.10">
    <property type="entry name" value="Potassium Channel Kv1.1, Chain A"/>
    <property type="match status" value="1"/>
</dbReference>
<dbReference type="FunFam" id="2.120.10.80:FF:000021">
    <property type="entry name" value="kelch-like protein 1 isoform X2"/>
    <property type="match status" value="1"/>
</dbReference>
<dbReference type="Gene3D" id="2.120.10.80">
    <property type="entry name" value="Kelch-type beta propeller"/>
    <property type="match status" value="2"/>
</dbReference>
<dbReference type="InterPro" id="IPR017096">
    <property type="entry name" value="BTB-kelch_protein"/>
</dbReference>
<keyword evidence="6" id="KW-1185">Reference proteome</keyword>
<dbReference type="InParanoid" id="T1G213"/>
<name>T1G213_HELRO</name>
<organism evidence="5 6">
    <name type="scientific">Helobdella robusta</name>
    <name type="common">Californian leech</name>
    <dbReference type="NCBI Taxonomy" id="6412"/>
    <lineage>
        <taxon>Eukaryota</taxon>
        <taxon>Metazoa</taxon>
        <taxon>Spiralia</taxon>
        <taxon>Lophotrochozoa</taxon>
        <taxon>Annelida</taxon>
        <taxon>Clitellata</taxon>
        <taxon>Hirudinea</taxon>
        <taxon>Rhynchobdellida</taxon>
        <taxon>Glossiphoniidae</taxon>
        <taxon>Helobdella</taxon>
    </lineage>
</organism>
<dbReference type="GO" id="GO:1990756">
    <property type="term" value="F:ubiquitin-like ligase-substrate adaptor activity"/>
    <property type="evidence" value="ECO:0000318"/>
    <property type="project" value="GO_Central"/>
</dbReference>
<dbReference type="Pfam" id="PF01344">
    <property type="entry name" value="Kelch_1"/>
    <property type="match status" value="1"/>
</dbReference>
<dbReference type="GO" id="GO:0043161">
    <property type="term" value="P:proteasome-mediated ubiquitin-dependent protein catabolic process"/>
    <property type="evidence" value="ECO:0000318"/>
    <property type="project" value="GO_Central"/>
</dbReference>
<dbReference type="Gene3D" id="1.25.40.420">
    <property type="match status" value="1"/>
</dbReference>
<dbReference type="GO" id="GO:0005737">
    <property type="term" value="C:cytoplasm"/>
    <property type="evidence" value="ECO:0000318"/>
    <property type="project" value="GO_Central"/>
</dbReference>
<dbReference type="CDD" id="cd18444">
    <property type="entry name" value="BACK_KLHL1_like"/>
    <property type="match status" value="1"/>
</dbReference>
<dbReference type="Pfam" id="PF24681">
    <property type="entry name" value="Kelch_KLHDC2_KLHL20_DRC7"/>
    <property type="match status" value="1"/>
</dbReference>
<dbReference type="GO" id="GO:0031463">
    <property type="term" value="C:Cul3-RING ubiquitin ligase complex"/>
    <property type="evidence" value="ECO:0000318"/>
    <property type="project" value="GO_Central"/>
</dbReference>
<dbReference type="FunCoup" id="T1G213">
    <property type="interactions" value="494"/>
</dbReference>
<dbReference type="HOGENOM" id="CLU_004253_14_2_1"/>
<evidence type="ECO:0000313" key="5">
    <source>
        <dbReference type="EnsemblMetazoa" id="HelroP75143"/>
    </source>
</evidence>
<dbReference type="OrthoDB" id="45365at2759"/>
<dbReference type="InterPro" id="IPR011333">
    <property type="entry name" value="SKP1/BTB/POZ_sf"/>
</dbReference>
<sequence>MEEEQENIFIDKFHAQFMMKKMEEYFDSQILCDVVIVVGDLLIKAHRLVLSSSSDYFAAMFTSDVLEATQEEIVMKEVDPESLHTLIKYMYHGSLDIREETVENLLCTACLLQLSGVVNACSNFLEKQLHPSNCIGIRQFADTRGCSNLFRVSNDYVIENFEKIINNQEFVHLPPDDLSQLLSDENLNVSDETVVFHALVHWANHDVQARKHALGKLLACVKLPLLSPQFLADHVEMNRLFKDDPVCQELIFEAMKYHLLPERRVAMQSSRTKPRKSTVGTLYAVGGMDCSRGAISIEKYDLRTDTWVEFANMNGRRLQFGLAIIDDCLYVVGGRDGLKTLDIVECFDPVRKTWSLVMPMGTHRHGLGVAVLEGPMYAVGGHDGWSYLNTVERWDPQAKQWCYVASMSTQRSTVGVAVLANKLYAVGGRDGSSCLRSVESFDPHTNKWTLCSPMSKRRGGVGVAACNGFLYAVGGHDAPASNPKSSRFDCVERYDPKTDQWTLVAPISSPRDTVAVCLLGDKLFAVGGFDGQQYLTDVESYDPQLNIWTTVKPLCTGRAGACVVHPTNKTSPKPPLVIGGHTCVS</sequence>
<keyword evidence="2" id="KW-0677">Repeat</keyword>
<dbReference type="AlphaFoldDB" id="T1G213"/>
<evidence type="ECO:0000259" key="3">
    <source>
        <dbReference type="PROSITE" id="PS50097"/>
    </source>
</evidence>